<evidence type="ECO:0000313" key="3">
    <source>
        <dbReference type="EMBL" id="RSM60386.1"/>
    </source>
</evidence>
<keyword evidence="2" id="KW-1133">Transmembrane helix</keyword>
<accession>A0A428XYF1</accession>
<evidence type="ECO:0000256" key="1">
    <source>
        <dbReference type="SAM" id="MobiDB-lite"/>
    </source>
</evidence>
<organism evidence="3 4">
    <name type="scientific">Kibdelosporangium aridum</name>
    <dbReference type="NCBI Taxonomy" id="2030"/>
    <lineage>
        <taxon>Bacteria</taxon>
        <taxon>Bacillati</taxon>
        <taxon>Actinomycetota</taxon>
        <taxon>Actinomycetes</taxon>
        <taxon>Pseudonocardiales</taxon>
        <taxon>Pseudonocardiaceae</taxon>
        <taxon>Kibdelosporangium</taxon>
    </lineage>
</organism>
<dbReference type="RefSeq" id="WP_037275567.1">
    <property type="nucleotide sequence ID" value="NZ_QHKI01000116.1"/>
</dbReference>
<comment type="caution">
    <text evidence="3">The sequence shown here is derived from an EMBL/GenBank/DDBJ whole genome shotgun (WGS) entry which is preliminary data.</text>
</comment>
<feature type="transmembrane region" description="Helical" evidence="2">
    <location>
        <begin position="92"/>
        <end position="113"/>
    </location>
</feature>
<proteinExistence type="predicted"/>
<dbReference type="Proteomes" id="UP000287547">
    <property type="component" value="Unassembled WGS sequence"/>
</dbReference>
<feature type="transmembrane region" description="Helical" evidence="2">
    <location>
        <begin position="119"/>
        <end position="140"/>
    </location>
</feature>
<keyword evidence="2" id="KW-0812">Transmembrane</keyword>
<feature type="transmembrane region" description="Helical" evidence="2">
    <location>
        <begin position="63"/>
        <end position="85"/>
    </location>
</feature>
<dbReference type="AlphaFoldDB" id="A0A428XYF1"/>
<name>A0A428XYF1_KIBAR</name>
<dbReference type="EMBL" id="QHKI01000116">
    <property type="protein sequence ID" value="RSM60386.1"/>
    <property type="molecule type" value="Genomic_DNA"/>
</dbReference>
<sequence>MNAVPRSRTGQLDVARLWSGGVATAVVAGLIAVVGILVSRGVLDVPVLSPEGEGVWGDANTVTYALVSGAVALAATGLLQLLSVTTPRFQTFFTWIMGLLTAIAVVVPLSLPVSWESKLATALINLVIGIAITSILNGVARSAYRRRRRPPEPPPGDGPTSWPDEPPPS</sequence>
<dbReference type="OrthoDB" id="4868427at2"/>
<dbReference type="InterPro" id="IPR045713">
    <property type="entry name" value="DUF6069"/>
</dbReference>
<feature type="region of interest" description="Disordered" evidence="1">
    <location>
        <begin position="143"/>
        <end position="169"/>
    </location>
</feature>
<protein>
    <submittedName>
        <fullName evidence="3">Uncharacterized protein</fullName>
    </submittedName>
</protein>
<reference evidence="3 4" key="1">
    <citation type="submission" date="2018-05" db="EMBL/GenBank/DDBJ databases">
        <title>Evolution of GPA BGCs.</title>
        <authorList>
            <person name="Waglechner N."/>
            <person name="Wright G.D."/>
        </authorList>
    </citation>
    <scope>NUCLEOTIDE SEQUENCE [LARGE SCALE GENOMIC DNA]</scope>
    <source>
        <strain evidence="3 4">A82846</strain>
    </source>
</reference>
<gene>
    <name evidence="3" type="ORF">DMH04_54125</name>
</gene>
<keyword evidence="2" id="KW-0472">Membrane</keyword>
<evidence type="ECO:0000313" key="4">
    <source>
        <dbReference type="Proteomes" id="UP000287547"/>
    </source>
</evidence>
<feature type="transmembrane region" description="Helical" evidence="2">
    <location>
        <begin position="21"/>
        <end position="43"/>
    </location>
</feature>
<evidence type="ECO:0000256" key="2">
    <source>
        <dbReference type="SAM" id="Phobius"/>
    </source>
</evidence>
<dbReference type="Pfam" id="PF19545">
    <property type="entry name" value="DUF6069"/>
    <property type="match status" value="1"/>
</dbReference>